<comment type="caution">
    <text evidence="1">The sequence shown here is derived from an EMBL/GenBank/DDBJ whole genome shotgun (WGS) entry which is preliminary data.</text>
</comment>
<keyword evidence="2" id="KW-1185">Reference proteome</keyword>
<name>A0ACC0QL68_9HYPO</name>
<proteinExistence type="predicted"/>
<evidence type="ECO:0000313" key="1">
    <source>
        <dbReference type="EMBL" id="KAI8657316.1"/>
    </source>
</evidence>
<protein>
    <submittedName>
        <fullName evidence="1">Alpha-L-rhamnosidase</fullName>
    </submittedName>
</protein>
<dbReference type="Proteomes" id="UP001065298">
    <property type="component" value="Chromosome 9"/>
</dbReference>
<accession>A0ACC0QL68</accession>
<evidence type="ECO:0000313" key="2">
    <source>
        <dbReference type="Proteomes" id="UP001065298"/>
    </source>
</evidence>
<sequence length="292" mass="32500">MLAEQYSQAQSWLDIGLPRNSEGLWARNLFQFADWLDPKAPPRSPGDATTPKDLVADVKDGLPPTQTTYALALHFGLLSGQEQTETTTRVLRELVAQNDYLVGTRFAGTPCLWFALHNINATEDVCRMLLQIQLPSWLYQVVQGGTTTWERWDSLIPEGTVNPGEMTSFNHYAFGSVADWMHQVIGGIAPLEPGWRKFLIAPAPGGDSTSAEIRFVSQYGEIHVEWWLELKDKNAASPSHTLQLRALIPLNSRASARVPGSQETFEVGSGGFEYRGPYYHLSRLKTGRLGDL</sequence>
<reference evidence="1" key="1">
    <citation type="submission" date="2022-06" db="EMBL/GenBank/DDBJ databases">
        <title>Fusarium solani species complex genomes reveal bases of compartmentalisation and animal pathogenesis.</title>
        <authorList>
            <person name="Tsai I.J."/>
        </authorList>
    </citation>
    <scope>NUCLEOTIDE SEQUENCE</scope>
    <source>
        <strain evidence="1">Fu6.1</strain>
    </source>
</reference>
<gene>
    <name evidence="1" type="ORF">NCS57_01109600</name>
</gene>
<organism evidence="1 2">
    <name type="scientific">Fusarium keratoplasticum</name>
    <dbReference type="NCBI Taxonomy" id="1328300"/>
    <lineage>
        <taxon>Eukaryota</taxon>
        <taxon>Fungi</taxon>
        <taxon>Dikarya</taxon>
        <taxon>Ascomycota</taxon>
        <taxon>Pezizomycotina</taxon>
        <taxon>Sordariomycetes</taxon>
        <taxon>Hypocreomycetidae</taxon>
        <taxon>Hypocreales</taxon>
        <taxon>Nectriaceae</taxon>
        <taxon>Fusarium</taxon>
        <taxon>Fusarium solani species complex</taxon>
    </lineage>
</organism>
<dbReference type="EMBL" id="CM046511">
    <property type="protein sequence ID" value="KAI8657316.1"/>
    <property type="molecule type" value="Genomic_DNA"/>
</dbReference>